<dbReference type="RefSeq" id="WP_076109282.1">
    <property type="nucleotide sequence ID" value="NZ_MPTB01000003.1"/>
</dbReference>
<reference evidence="2 3" key="1">
    <citation type="submission" date="2016-10" db="EMBL/GenBank/DDBJ databases">
        <title>Paenibacillus species isolates.</title>
        <authorList>
            <person name="Beno S.M."/>
        </authorList>
    </citation>
    <scope>NUCLEOTIDE SEQUENCE [LARGE SCALE GENOMIC DNA]</scope>
    <source>
        <strain evidence="2 3">FSL H7-0744</strain>
    </source>
</reference>
<accession>A0ABX3HS37</accession>
<proteinExistence type="predicted"/>
<organism evidence="2 3">
    <name type="scientific">Paenibacillus borealis</name>
    <dbReference type="NCBI Taxonomy" id="160799"/>
    <lineage>
        <taxon>Bacteria</taxon>
        <taxon>Bacillati</taxon>
        <taxon>Bacillota</taxon>
        <taxon>Bacilli</taxon>
        <taxon>Bacillales</taxon>
        <taxon>Paenibacillaceae</taxon>
        <taxon>Paenibacillus</taxon>
    </lineage>
</organism>
<feature type="domain" description="YcdB/YcdC repeated" evidence="1">
    <location>
        <begin position="6"/>
        <end position="150"/>
    </location>
</feature>
<comment type="caution">
    <text evidence="2">The sequence shown here is derived from an EMBL/GenBank/DDBJ whole genome shotgun (WGS) entry which is preliminary data.</text>
</comment>
<name>A0ABX3HS37_PAEBO</name>
<evidence type="ECO:0000313" key="3">
    <source>
        <dbReference type="Proteomes" id="UP000187412"/>
    </source>
</evidence>
<feature type="domain" description="YcdB/YcdC repeated" evidence="1">
    <location>
        <begin position="301"/>
        <end position="421"/>
    </location>
</feature>
<evidence type="ECO:0000313" key="2">
    <source>
        <dbReference type="EMBL" id="OMD52425.1"/>
    </source>
</evidence>
<protein>
    <recommendedName>
        <fullName evidence="1">YcdB/YcdC repeated domain-containing protein</fullName>
    </recommendedName>
</protein>
<keyword evidence="3" id="KW-1185">Reference proteome</keyword>
<sequence>MEANFDRLRTQAMNIVAIPQHYRLVMEDSTPTRDAVNRSFIWEDPENKEWTLEISLDLTTGCLVDMHVDMEPNEETNDRADPKGMGEEARKIADGFVGKHAPDAAGLTWIHTDDSRRRITYREEAGGLPLPDTGCEVTLDQGLGIIRYRHHPKSAPTPEWPAVLVNEGAVKEQLLCHTHMELQITALSPSIYDVPGTEDEYRMVYNPAPLMRFIDAVSGRDCFGPEHYALPSIHSLKVDEGPAEAKAGANRSIAGWEQLLGINPELYELEKSSDDGERIMLQYRHIDDLEDEPEQAALSVDGYMKYRWGDKLRNLESPFKLQIEKTTGTLLRFHRDDPGKEQMLSPLNRQQCWVKAEGFLREVFPDYASYLRLEVDKDDLEDEPRSREFFFLPVYMGDIPVNGERVTISISTATGNTCLFSGVSYEMLQQLAEHRLAPLLTPEVALEIYKRYMDVKLKWIKDSNAQRPVYRLIYELVTISRSEPPREFVNRKLRYIDARSGEPIWGKY</sequence>
<evidence type="ECO:0000259" key="1">
    <source>
        <dbReference type="Pfam" id="PF16244"/>
    </source>
</evidence>
<dbReference type="EMBL" id="MPTB01000003">
    <property type="protein sequence ID" value="OMD52425.1"/>
    <property type="molecule type" value="Genomic_DNA"/>
</dbReference>
<gene>
    <name evidence="2" type="ORF">BSK56_03175</name>
</gene>
<dbReference type="Pfam" id="PF16244">
    <property type="entry name" value="DUF4901"/>
    <property type="match status" value="2"/>
</dbReference>
<dbReference type="InterPro" id="IPR032599">
    <property type="entry name" value="YcdB/YcdC_rep_domain"/>
</dbReference>
<dbReference type="Proteomes" id="UP000187412">
    <property type="component" value="Unassembled WGS sequence"/>
</dbReference>